<dbReference type="Proteomes" id="UP000605201">
    <property type="component" value="Unassembled WGS sequence"/>
</dbReference>
<dbReference type="AlphaFoldDB" id="A0A8J6P2B8"/>
<dbReference type="SUPFAM" id="SSF52091">
    <property type="entry name" value="SpoIIaa-like"/>
    <property type="match status" value="1"/>
</dbReference>
<dbReference type="CDD" id="cd07043">
    <property type="entry name" value="STAS_anti-anti-sigma_factors"/>
    <property type="match status" value="1"/>
</dbReference>
<feature type="domain" description="STAS" evidence="1">
    <location>
        <begin position="24"/>
        <end position="92"/>
    </location>
</feature>
<evidence type="ECO:0000313" key="2">
    <source>
        <dbReference type="EMBL" id="MBC8433113.1"/>
    </source>
</evidence>
<reference evidence="2 3" key="1">
    <citation type="submission" date="2020-08" db="EMBL/GenBank/DDBJ databases">
        <title>Bridging the membrane lipid divide: bacteria of the FCB group superphylum have the potential to synthesize archaeal ether lipids.</title>
        <authorList>
            <person name="Villanueva L."/>
            <person name="Von Meijenfeldt F.A.B."/>
            <person name="Westbye A.B."/>
            <person name="Yadav S."/>
            <person name="Hopmans E.C."/>
            <person name="Dutilh B.E."/>
            <person name="Sinninghe Damste J.S."/>
        </authorList>
    </citation>
    <scope>NUCLEOTIDE SEQUENCE [LARGE SCALE GENOMIC DNA]</scope>
    <source>
        <strain evidence="2">NIOZ-UU17</strain>
    </source>
</reference>
<dbReference type="Gene3D" id="3.30.750.24">
    <property type="entry name" value="STAS domain"/>
    <property type="match status" value="1"/>
</dbReference>
<dbReference type="InterPro" id="IPR002645">
    <property type="entry name" value="STAS_dom"/>
</dbReference>
<organism evidence="2 3">
    <name type="scientific">Candidatus Desulfatibia vada</name>
    <dbReference type="NCBI Taxonomy" id="2841696"/>
    <lineage>
        <taxon>Bacteria</taxon>
        <taxon>Pseudomonadati</taxon>
        <taxon>Thermodesulfobacteriota</taxon>
        <taxon>Desulfobacteria</taxon>
        <taxon>Desulfobacterales</taxon>
        <taxon>Desulfobacterales incertae sedis</taxon>
        <taxon>Candidatus Desulfatibia</taxon>
    </lineage>
</organism>
<sequence>MPSQGSVNISDRPSASVRAELTAPGSLTIEIAGRLDSTSTGYVWRETHRELDRTSPRQVVIDASGIEYCDGSGIGLLFQLRRRLQKTGGVLVHGTSLPWKVGLKWYGGTLPARFLKIRHYYPLFRFAVISINQALSVLKRPVGAYCTTLITARRFSIRPILVRLLTAGMVSP</sequence>
<name>A0A8J6P2B8_9BACT</name>
<dbReference type="EMBL" id="JACNIG010000271">
    <property type="protein sequence ID" value="MBC8433113.1"/>
    <property type="molecule type" value="Genomic_DNA"/>
</dbReference>
<proteinExistence type="predicted"/>
<protein>
    <submittedName>
        <fullName evidence="2">STAS domain-containing protein</fullName>
    </submittedName>
</protein>
<dbReference type="PROSITE" id="PS50801">
    <property type="entry name" value="STAS"/>
    <property type="match status" value="1"/>
</dbReference>
<evidence type="ECO:0000313" key="3">
    <source>
        <dbReference type="Proteomes" id="UP000605201"/>
    </source>
</evidence>
<dbReference type="InterPro" id="IPR036513">
    <property type="entry name" value="STAS_dom_sf"/>
</dbReference>
<dbReference type="Pfam" id="PF13466">
    <property type="entry name" value="STAS_2"/>
    <property type="match status" value="1"/>
</dbReference>
<accession>A0A8J6P2B8</accession>
<dbReference type="InterPro" id="IPR058548">
    <property type="entry name" value="MlaB-like_STAS"/>
</dbReference>
<evidence type="ECO:0000259" key="1">
    <source>
        <dbReference type="PROSITE" id="PS50801"/>
    </source>
</evidence>
<comment type="caution">
    <text evidence="2">The sequence shown here is derived from an EMBL/GenBank/DDBJ whole genome shotgun (WGS) entry which is preliminary data.</text>
</comment>
<gene>
    <name evidence="2" type="ORF">H8D96_14490</name>
</gene>